<sequence length="692" mass="75486">MTASEIKMPLPYPPTRRIDVTERHFGHEIADPYRWLENDPHRDGEVAGWAQEQNALARRYLDALPAQAAFRRQITALFDYEQAGVPLKRGSRYFYTMRQGLKQQATLNVRDGVDGPDRLLLEPNDWSEDGADAIAEWDASHDGAHVAYGVQRGGIDWREIKVLDVATGETLADAIKWVRFGNIAWAKDGSGFFYSRYPEPQPGTEAQANVANHAIYFHRLGTAQAQDRLVHATPDRPDLLHLAGVSDDGRYLVIHSTPGASMTMVSVADLTSADWTVRPVAGADFAAEWAAVGNDGTTLFVVTSEGAPRRRIVTFDLAEAALQPREIVGEDEAALQHGWLVGGRLILSYLVDASTELRRHRLDGRPDGIIELPGIGSAGIRGTLADDEAFLAYTSFNAPLTIYRYEVSTGKRTVWAEPTIGFDLGEIAVEQHVYASKDGTRVPVFVIRRKGVQAPAPTLLYGYGGFSISLTPYYAPTQLAWVAQGGTLAIANIRGGGEYGRAWHDAGRLLNKQNSYDDFIAAAEFLRGEGIARADGIAIQGESNGGLLVGAVTNQRPDLFAAALPGVGVMDLLRFHHFTGGTFWKYDFGDPQEKAAFENLLRLSPYHNIAAGKPYPAILVTTADADDRVVPGHSFKYAAAIQAAEIGSKPRLLRVETRAGHGAGKPLDKVIAEAADMWAFAARWTGLETGRS</sequence>
<evidence type="ECO:0000313" key="9">
    <source>
        <dbReference type="EMBL" id="MFC5419889.1"/>
    </source>
</evidence>
<dbReference type="InterPro" id="IPR029058">
    <property type="entry name" value="AB_hydrolase_fold"/>
</dbReference>
<dbReference type="Gene3D" id="3.40.50.1820">
    <property type="entry name" value="alpha/beta hydrolase"/>
    <property type="match status" value="1"/>
</dbReference>
<evidence type="ECO:0000313" key="10">
    <source>
        <dbReference type="Proteomes" id="UP001596053"/>
    </source>
</evidence>
<comment type="similarity">
    <text evidence="2">Belongs to the peptidase S9A family.</text>
</comment>
<reference evidence="10" key="1">
    <citation type="journal article" date="2019" name="Int. J. Syst. Evol. Microbiol.">
        <title>The Global Catalogue of Microorganisms (GCM) 10K type strain sequencing project: providing services to taxonomists for standard genome sequencing and annotation.</title>
        <authorList>
            <consortium name="The Broad Institute Genomics Platform"/>
            <consortium name="The Broad Institute Genome Sequencing Center for Infectious Disease"/>
            <person name="Wu L."/>
            <person name="Ma J."/>
        </authorList>
    </citation>
    <scope>NUCLEOTIDE SEQUENCE [LARGE SCALE GENOMIC DNA]</scope>
    <source>
        <strain evidence="10">NCAIM B.01391</strain>
    </source>
</reference>
<gene>
    <name evidence="9" type="ORF">ACFPOB_09965</name>
</gene>
<evidence type="ECO:0000256" key="2">
    <source>
        <dbReference type="ARBA" id="ARBA00005228"/>
    </source>
</evidence>
<dbReference type="Proteomes" id="UP001596053">
    <property type="component" value="Unassembled WGS sequence"/>
</dbReference>
<dbReference type="SUPFAM" id="SSF50993">
    <property type="entry name" value="Peptidase/esterase 'gauge' domain"/>
    <property type="match status" value="1"/>
</dbReference>
<protein>
    <recommendedName>
        <fullName evidence="3">prolyl oligopeptidase</fullName>
        <ecNumber evidence="3">3.4.21.26</ecNumber>
    </recommendedName>
</protein>
<dbReference type="EMBL" id="JBHSLW010000010">
    <property type="protein sequence ID" value="MFC5419889.1"/>
    <property type="molecule type" value="Genomic_DNA"/>
</dbReference>
<evidence type="ECO:0000256" key="4">
    <source>
        <dbReference type="ARBA" id="ARBA00022670"/>
    </source>
</evidence>
<dbReference type="InterPro" id="IPR002471">
    <property type="entry name" value="Pept_S9_AS"/>
</dbReference>
<dbReference type="SUPFAM" id="SSF53474">
    <property type="entry name" value="alpha/beta-Hydrolases"/>
    <property type="match status" value="1"/>
</dbReference>
<evidence type="ECO:0000256" key="5">
    <source>
        <dbReference type="ARBA" id="ARBA00022801"/>
    </source>
</evidence>
<dbReference type="PANTHER" id="PTHR42881">
    <property type="entry name" value="PROLYL ENDOPEPTIDASE"/>
    <property type="match status" value="1"/>
</dbReference>
<proteinExistence type="inferred from homology"/>
<dbReference type="Pfam" id="PF02897">
    <property type="entry name" value="Peptidase_S9_N"/>
    <property type="match status" value="1"/>
</dbReference>
<keyword evidence="4" id="KW-0645">Protease</keyword>
<dbReference type="PRINTS" id="PR00862">
    <property type="entry name" value="PROLIGOPTASE"/>
</dbReference>
<organism evidence="9 10">
    <name type="scientific">Bosea eneae</name>
    <dbReference type="NCBI Taxonomy" id="151454"/>
    <lineage>
        <taxon>Bacteria</taxon>
        <taxon>Pseudomonadati</taxon>
        <taxon>Pseudomonadota</taxon>
        <taxon>Alphaproteobacteria</taxon>
        <taxon>Hyphomicrobiales</taxon>
        <taxon>Boseaceae</taxon>
        <taxon>Bosea</taxon>
    </lineage>
</organism>
<dbReference type="Pfam" id="PF00326">
    <property type="entry name" value="Peptidase_S9"/>
    <property type="match status" value="1"/>
</dbReference>
<dbReference type="PROSITE" id="PS00708">
    <property type="entry name" value="PRO_ENDOPEP_SER"/>
    <property type="match status" value="1"/>
</dbReference>
<dbReference type="PANTHER" id="PTHR42881:SF2">
    <property type="entry name" value="PROLYL ENDOPEPTIDASE"/>
    <property type="match status" value="1"/>
</dbReference>
<evidence type="ECO:0000256" key="3">
    <source>
        <dbReference type="ARBA" id="ARBA00011897"/>
    </source>
</evidence>
<name>A0ABW0INS9_9HYPH</name>
<keyword evidence="10" id="KW-1185">Reference proteome</keyword>
<dbReference type="RefSeq" id="WP_377797926.1">
    <property type="nucleotide sequence ID" value="NZ_JBHSLW010000010.1"/>
</dbReference>
<keyword evidence="5" id="KW-0378">Hydrolase</keyword>
<feature type="domain" description="Peptidase S9A N-terminal" evidence="8">
    <location>
        <begin position="13"/>
        <end position="417"/>
    </location>
</feature>
<dbReference type="EC" id="3.4.21.26" evidence="3"/>
<dbReference type="InterPro" id="IPR023302">
    <property type="entry name" value="Pept_S9A_N"/>
</dbReference>
<evidence type="ECO:0000259" key="8">
    <source>
        <dbReference type="Pfam" id="PF02897"/>
    </source>
</evidence>
<comment type="catalytic activity">
    <reaction evidence="1">
        <text>Hydrolysis of Pro-|-Xaa &gt;&gt; Ala-|-Xaa in oligopeptides.</text>
        <dbReference type="EC" id="3.4.21.26"/>
    </reaction>
</comment>
<evidence type="ECO:0000256" key="1">
    <source>
        <dbReference type="ARBA" id="ARBA00001070"/>
    </source>
</evidence>
<dbReference type="InterPro" id="IPR001375">
    <property type="entry name" value="Peptidase_S9_cat"/>
</dbReference>
<dbReference type="Gene3D" id="2.130.10.120">
    <property type="entry name" value="Prolyl oligopeptidase, N-terminal domain"/>
    <property type="match status" value="1"/>
</dbReference>
<accession>A0ABW0INS9</accession>
<keyword evidence="6" id="KW-0720">Serine protease</keyword>
<evidence type="ECO:0000256" key="6">
    <source>
        <dbReference type="ARBA" id="ARBA00022825"/>
    </source>
</evidence>
<dbReference type="InterPro" id="IPR002470">
    <property type="entry name" value="Peptidase_S9A"/>
</dbReference>
<evidence type="ECO:0000259" key="7">
    <source>
        <dbReference type="Pfam" id="PF00326"/>
    </source>
</evidence>
<dbReference type="InterPro" id="IPR051167">
    <property type="entry name" value="Prolyl_oligopep/macrocyclase"/>
</dbReference>
<comment type="caution">
    <text evidence="9">The sequence shown here is derived from an EMBL/GenBank/DDBJ whole genome shotgun (WGS) entry which is preliminary data.</text>
</comment>
<feature type="domain" description="Peptidase S9 prolyl oligopeptidase catalytic" evidence="7">
    <location>
        <begin position="478"/>
        <end position="686"/>
    </location>
</feature>